<sequence length="159" mass="15404">MKPLKVILLGAAISFASQAHSQAELTGLLATVPLGSLSLSPTGGAGLTALPSGLLGGIVPSILDLTNQALPLVSGLLSNDLVGGLTPLTSDLLGSLLSGGLPLTLQTVDVVLPLVDGLTASGIPLPTASLLGGLTPVVLDLTNTAVIPLLGGVVAGGII</sequence>
<dbReference type="RefSeq" id="WP_219044551.1">
    <property type="nucleotide sequence ID" value="NZ_JAHWDQ010000005.1"/>
</dbReference>
<comment type="caution">
    <text evidence="2">The sequence shown here is derived from an EMBL/GenBank/DDBJ whole genome shotgun (WGS) entry which is preliminary data.</text>
</comment>
<dbReference type="Proteomes" id="UP001166291">
    <property type="component" value="Unassembled WGS sequence"/>
</dbReference>
<evidence type="ECO:0000313" key="3">
    <source>
        <dbReference type="Proteomes" id="UP001166291"/>
    </source>
</evidence>
<dbReference type="EMBL" id="JAHWDQ010000005">
    <property type="protein sequence ID" value="MBW2942303.1"/>
    <property type="molecule type" value="Genomic_DNA"/>
</dbReference>
<feature type="chain" id="PRO_5045290682" evidence="1">
    <location>
        <begin position="22"/>
        <end position="159"/>
    </location>
</feature>
<accession>A0ABS6VVE8</accession>
<evidence type="ECO:0000256" key="1">
    <source>
        <dbReference type="SAM" id="SignalP"/>
    </source>
</evidence>
<name>A0ABS6VVE8_9GAMM</name>
<keyword evidence="3" id="KW-1185">Reference proteome</keyword>
<proteinExistence type="predicted"/>
<feature type="signal peptide" evidence="1">
    <location>
        <begin position="1"/>
        <end position="21"/>
    </location>
</feature>
<protein>
    <submittedName>
        <fullName evidence="2">Uncharacterized protein</fullName>
    </submittedName>
</protein>
<organism evidence="2 3">
    <name type="scientific">Zhongshania aquimaris</name>
    <dbReference type="NCBI Taxonomy" id="2857107"/>
    <lineage>
        <taxon>Bacteria</taxon>
        <taxon>Pseudomonadati</taxon>
        <taxon>Pseudomonadota</taxon>
        <taxon>Gammaproteobacteria</taxon>
        <taxon>Cellvibrionales</taxon>
        <taxon>Spongiibacteraceae</taxon>
        <taxon>Zhongshania</taxon>
    </lineage>
</organism>
<gene>
    <name evidence="2" type="ORF">KXJ70_16020</name>
</gene>
<keyword evidence="1" id="KW-0732">Signal</keyword>
<reference evidence="2" key="1">
    <citation type="submission" date="2021-07" db="EMBL/GenBank/DDBJ databases">
        <title>Zhongshania sp. CAU 1632 isolated from seawater.</title>
        <authorList>
            <person name="Kim W."/>
        </authorList>
    </citation>
    <scope>NUCLEOTIDE SEQUENCE</scope>
    <source>
        <strain evidence="2">CAU 1632</strain>
    </source>
</reference>
<evidence type="ECO:0000313" key="2">
    <source>
        <dbReference type="EMBL" id="MBW2942303.1"/>
    </source>
</evidence>